<dbReference type="InterPro" id="IPR050950">
    <property type="entry name" value="HTH-type_LysR_regulators"/>
</dbReference>
<organism evidence="6 7">
    <name type="scientific">Thalassospira lucentensis</name>
    <dbReference type="NCBI Taxonomy" id="168935"/>
    <lineage>
        <taxon>Bacteria</taxon>
        <taxon>Pseudomonadati</taxon>
        <taxon>Pseudomonadota</taxon>
        <taxon>Alphaproteobacteria</taxon>
        <taxon>Rhodospirillales</taxon>
        <taxon>Thalassospiraceae</taxon>
        <taxon>Thalassospira</taxon>
    </lineage>
</organism>
<dbReference type="GO" id="GO:0003677">
    <property type="term" value="F:DNA binding"/>
    <property type="evidence" value="ECO:0007669"/>
    <property type="project" value="UniProtKB-KW"/>
</dbReference>
<dbReference type="Proteomes" id="UP000076335">
    <property type="component" value="Unassembled WGS sequence"/>
</dbReference>
<evidence type="ECO:0000256" key="4">
    <source>
        <dbReference type="ARBA" id="ARBA00023163"/>
    </source>
</evidence>
<dbReference type="PANTHER" id="PTHR30419">
    <property type="entry name" value="HTH-TYPE TRANSCRIPTIONAL REGULATOR YBHD"/>
    <property type="match status" value="1"/>
</dbReference>
<evidence type="ECO:0000313" key="6">
    <source>
        <dbReference type="EMBL" id="KZB66911.1"/>
    </source>
</evidence>
<reference evidence="6 7" key="1">
    <citation type="submission" date="2015-12" db="EMBL/GenBank/DDBJ databases">
        <title>Genome sequence of Thalassospira lucentensis MCCC 1A02072.</title>
        <authorList>
            <person name="Lu L."/>
            <person name="Lai Q."/>
            <person name="Shao Z."/>
            <person name="Qian P."/>
        </authorList>
    </citation>
    <scope>NUCLEOTIDE SEQUENCE [LARGE SCALE GENOMIC DNA]</scope>
    <source>
        <strain evidence="6 7">MCCC 1A02072</strain>
    </source>
</reference>
<dbReference type="InterPro" id="IPR000847">
    <property type="entry name" value="LysR_HTH_N"/>
</dbReference>
<dbReference type="AlphaFoldDB" id="A0A154L8A0"/>
<dbReference type="PROSITE" id="PS50931">
    <property type="entry name" value="HTH_LYSR"/>
    <property type="match status" value="1"/>
</dbReference>
<sequence length="310" mass="33840">MQKFDIVTIRLFVAIVRAGSINEAARREHIATSAVSRRIGELEAMLGVKLLRRLPRGVEPTEEGAIFARYGEKLLGDLNHLSNELRDFNSGEKGKIYLAAVTSAILTGLPAFLADFQRDFPDVTVDVRELTSRESSDAVREGRADLAIMADNGPCQGLSNHVFCDDPIWVVTPKGHPLIPDQSNPAPVTFAEAAKYDIISLHEGGVIDDLISEAAGKLHHDMHPHIKVMRFGSLRQMIAAGLGIGFLRQSSVAGYIDHMNISGAPIADSWAKRQLLIVHDGEDTLTSSAKIFRDYLLKKASETKVKPGLG</sequence>
<evidence type="ECO:0000259" key="5">
    <source>
        <dbReference type="PROSITE" id="PS50931"/>
    </source>
</evidence>
<dbReference type="RefSeq" id="WP_062950306.1">
    <property type="nucleotide sequence ID" value="NZ_CP136684.1"/>
</dbReference>
<dbReference type="GO" id="GO:0003700">
    <property type="term" value="F:DNA-binding transcription factor activity"/>
    <property type="evidence" value="ECO:0007669"/>
    <property type="project" value="InterPro"/>
</dbReference>
<gene>
    <name evidence="6" type="ORF">AUP42_15415</name>
</gene>
<dbReference type="PANTHER" id="PTHR30419:SF2">
    <property type="entry name" value="LYSR FAMILY TRANSCRIPTIONAL REGULATOR"/>
    <property type="match status" value="1"/>
</dbReference>
<evidence type="ECO:0000313" key="7">
    <source>
        <dbReference type="Proteomes" id="UP000076335"/>
    </source>
</evidence>
<protein>
    <submittedName>
        <fullName evidence="6">LysR family transcriptional regulator</fullName>
    </submittedName>
</protein>
<evidence type="ECO:0000256" key="1">
    <source>
        <dbReference type="ARBA" id="ARBA00009437"/>
    </source>
</evidence>
<keyword evidence="3" id="KW-0238">DNA-binding</keyword>
<keyword evidence="4" id="KW-0804">Transcription</keyword>
<keyword evidence="2" id="KW-0805">Transcription regulation</keyword>
<dbReference type="Pfam" id="PF03466">
    <property type="entry name" value="LysR_substrate"/>
    <property type="match status" value="1"/>
</dbReference>
<dbReference type="EMBL" id="LPVY01000005">
    <property type="protein sequence ID" value="KZB66911.1"/>
    <property type="molecule type" value="Genomic_DNA"/>
</dbReference>
<proteinExistence type="inferred from homology"/>
<name>A0A154L8A0_9PROT</name>
<dbReference type="FunFam" id="1.10.10.10:FF:000001">
    <property type="entry name" value="LysR family transcriptional regulator"/>
    <property type="match status" value="1"/>
</dbReference>
<evidence type="ECO:0000256" key="2">
    <source>
        <dbReference type="ARBA" id="ARBA00023015"/>
    </source>
</evidence>
<dbReference type="InterPro" id="IPR036388">
    <property type="entry name" value="WH-like_DNA-bd_sf"/>
</dbReference>
<dbReference type="OrthoDB" id="9785974at2"/>
<dbReference type="Pfam" id="PF00126">
    <property type="entry name" value="HTH_1"/>
    <property type="match status" value="1"/>
</dbReference>
<dbReference type="SUPFAM" id="SSF46785">
    <property type="entry name" value="Winged helix' DNA-binding domain"/>
    <property type="match status" value="1"/>
</dbReference>
<dbReference type="SUPFAM" id="SSF53850">
    <property type="entry name" value="Periplasmic binding protein-like II"/>
    <property type="match status" value="1"/>
</dbReference>
<evidence type="ECO:0000256" key="3">
    <source>
        <dbReference type="ARBA" id="ARBA00023125"/>
    </source>
</evidence>
<dbReference type="Gene3D" id="1.10.10.10">
    <property type="entry name" value="Winged helix-like DNA-binding domain superfamily/Winged helix DNA-binding domain"/>
    <property type="match status" value="1"/>
</dbReference>
<comment type="caution">
    <text evidence="6">The sequence shown here is derived from an EMBL/GenBank/DDBJ whole genome shotgun (WGS) entry which is preliminary data.</text>
</comment>
<dbReference type="Gene3D" id="3.40.190.10">
    <property type="entry name" value="Periplasmic binding protein-like II"/>
    <property type="match status" value="2"/>
</dbReference>
<comment type="similarity">
    <text evidence="1">Belongs to the LysR transcriptional regulatory family.</text>
</comment>
<accession>A0A154L8A0</accession>
<dbReference type="InterPro" id="IPR036390">
    <property type="entry name" value="WH_DNA-bd_sf"/>
</dbReference>
<feature type="domain" description="HTH lysR-type" evidence="5">
    <location>
        <begin position="9"/>
        <end position="61"/>
    </location>
</feature>
<dbReference type="GO" id="GO:0005829">
    <property type="term" value="C:cytosol"/>
    <property type="evidence" value="ECO:0007669"/>
    <property type="project" value="TreeGrafter"/>
</dbReference>
<dbReference type="InterPro" id="IPR005119">
    <property type="entry name" value="LysR_subst-bd"/>
</dbReference>